<name>A0ACB7SKN8_HYAAI</name>
<protein>
    <submittedName>
        <fullName evidence="1">Uncharacterized protein</fullName>
    </submittedName>
</protein>
<proteinExistence type="predicted"/>
<sequence length="125" mass="13976">MYRITPPPFCLAENSECAPFLALGLWTHHSNASPGHVKAGPYARDLTAARTQHVIVDALTLQAFPDAPRRFADLTFLLAHYTHEHARARNANAESRRKMRCGERVPKLWTRDSRSTPVNIATGSE</sequence>
<organism evidence="1 2">
    <name type="scientific">Hyalomma asiaticum</name>
    <name type="common">Tick</name>
    <dbReference type="NCBI Taxonomy" id="266040"/>
    <lineage>
        <taxon>Eukaryota</taxon>
        <taxon>Metazoa</taxon>
        <taxon>Ecdysozoa</taxon>
        <taxon>Arthropoda</taxon>
        <taxon>Chelicerata</taxon>
        <taxon>Arachnida</taxon>
        <taxon>Acari</taxon>
        <taxon>Parasitiformes</taxon>
        <taxon>Ixodida</taxon>
        <taxon>Ixodoidea</taxon>
        <taxon>Ixodidae</taxon>
        <taxon>Hyalomminae</taxon>
        <taxon>Hyalomma</taxon>
    </lineage>
</organism>
<keyword evidence="2" id="KW-1185">Reference proteome</keyword>
<evidence type="ECO:0000313" key="2">
    <source>
        <dbReference type="Proteomes" id="UP000821845"/>
    </source>
</evidence>
<dbReference type="Proteomes" id="UP000821845">
    <property type="component" value="Chromosome 3"/>
</dbReference>
<gene>
    <name evidence="1" type="ORF">HPB50_005821</name>
</gene>
<evidence type="ECO:0000313" key="1">
    <source>
        <dbReference type="EMBL" id="KAH6935443.1"/>
    </source>
</evidence>
<comment type="caution">
    <text evidence="1">The sequence shown here is derived from an EMBL/GenBank/DDBJ whole genome shotgun (WGS) entry which is preliminary data.</text>
</comment>
<accession>A0ACB7SKN8</accession>
<dbReference type="EMBL" id="CM023483">
    <property type="protein sequence ID" value="KAH6935443.1"/>
    <property type="molecule type" value="Genomic_DNA"/>
</dbReference>
<reference evidence="1" key="1">
    <citation type="submission" date="2020-05" db="EMBL/GenBank/DDBJ databases">
        <title>Large-scale comparative analyses of tick genomes elucidate their genetic diversity and vector capacities.</title>
        <authorList>
            <person name="Jia N."/>
            <person name="Wang J."/>
            <person name="Shi W."/>
            <person name="Du L."/>
            <person name="Sun Y."/>
            <person name="Zhan W."/>
            <person name="Jiang J."/>
            <person name="Wang Q."/>
            <person name="Zhang B."/>
            <person name="Ji P."/>
            <person name="Sakyi L.B."/>
            <person name="Cui X."/>
            <person name="Yuan T."/>
            <person name="Jiang B."/>
            <person name="Yang W."/>
            <person name="Lam T.T.-Y."/>
            <person name="Chang Q."/>
            <person name="Ding S."/>
            <person name="Wang X."/>
            <person name="Zhu J."/>
            <person name="Ruan X."/>
            <person name="Zhao L."/>
            <person name="Wei J."/>
            <person name="Que T."/>
            <person name="Du C."/>
            <person name="Cheng J."/>
            <person name="Dai P."/>
            <person name="Han X."/>
            <person name="Huang E."/>
            <person name="Gao Y."/>
            <person name="Liu J."/>
            <person name="Shao H."/>
            <person name="Ye R."/>
            <person name="Li L."/>
            <person name="Wei W."/>
            <person name="Wang X."/>
            <person name="Wang C."/>
            <person name="Yang T."/>
            <person name="Huo Q."/>
            <person name="Li W."/>
            <person name="Guo W."/>
            <person name="Chen H."/>
            <person name="Zhou L."/>
            <person name="Ni X."/>
            <person name="Tian J."/>
            <person name="Zhou Y."/>
            <person name="Sheng Y."/>
            <person name="Liu T."/>
            <person name="Pan Y."/>
            <person name="Xia L."/>
            <person name="Li J."/>
            <person name="Zhao F."/>
            <person name="Cao W."/>
        </authorList>
    </citation>
    <scope>NUCLEOTIDE SEQUENCE</scope>
    <source>
        <strain evidence="1">Hyas-2018</strain>
    </source>
</reference>